<name>A0A813E973_POLGL</name>
<dbReference type="EMBL" id="CAJNNV010007662">
    <property type="protein sequence ID" value="CAE8595200.1"/>
    <property type="molecule type" value="Genomic_DNA"/>
</dbReference>
<feature type="region of interest" description="Disordered" evidence="1">
    <location>
        <begin position="70"/>
        <end position="94"/>
    </location>
</feature>
<accession>A0A813E973</accession>
<sequence>DTCDYNKPLPPEAIDPEWGEQFLSPPIFQEGLDDEGNAAGGMAATGFESMGVGFSGDGFWPDWLRTQLKRPGDMESSRTRSSTTDSADVLGSNSSSMDAELLRKHFPNDAGKVSLQKAAVTDPLAAAVLGAWFGEAALPETAPWAAPAFYSPYLFQGQGVGWNQGHGGAEGVPDSWWGLPAKRK</sequence>
<feature type="region of interest" description="Disordered" evidence="1">
    <location>
        <begin position="1"/>
        <end position="45"/>
    </location>
</feature>
<dbReference type="Proteomes" id="UP000654075">
    <property type="component" value="Unassembled WGS sequence"/>
</dbReference>
<protein>
    <submittedName>
        <fullName evidence="2">Uncharacterized protein</fullName>
    </submittedName>
</protein>
<dbReference type="AlphaFoldDB" id="A0A813E973"/>
<feature type="non-terminal residue" evidence="2">
    <location>
        <position position="1"/>
    </location>
</feature>
<keyword evidence="3" id="KW-1185">Reference proteome</keyword>
<reference evidence="2" key="1">
    <citation type="submission" date="2021-02" db="EMBL/GenBank/DDBJ databases">
        <authorList>
            <person name="Dougan E. K."/>
            <person name="Rhodes N."/>
            <person name="Thang M."/>
            <person name="Chan C."/>
        </authorList>
    </citation>
    <scope>NUCLEOTIDE SEQUENCE</scope>
</reference>
<evidence type="ECO:0000256" key="1">
    <source>
        <dbReference type="SAM" id="MobiDB-lite"/>
    </source>
</evidence>
<proteinExistence type="predicted"/>
<comment type="caution">
    <text evidence="2">The sequence shown here is derived from an EMBL/GenBank/DDBJ whole genome shotgun (WGS) entry which is preliminary data.</text>
</comment>
<organism evidence="2 3">
    <name type="scientific">Polarella glacialis</name>
    <name type="common">Dinoflagellate</name>
    <dbReference type="NCBI Taxonomy" id="89957"/>
    <lineage>
        <taxon>Eukaryota</taxon>
        <taxon>Sar</taxon>
        <taxon>Alveolata</taxon>
        <taxon>Dinophyceae</taxon>
        <taxon>Suessiales</taxon>
        <taxon>Suessiaceae</taxon>
        <taxon>Polarella</taxon>
    </lineage>
</organism>
<evidence type="ECO:0000313" key="2">
    <source>
        <dbReference type="EMBL" id="CAE8595200.1"/>
    </source>
</evidence>
<gene>
    <name evidence="2" type="ORF">PGLA1383_LOCUS13714</name>
</gene>
<evidence type="ECO:0000313" key="3">
    <source>
        <dbReference type="Proteomes" id="UP000654075"/>
    </source>
</evidence>